<dbReference type="Proteomes" id="UP000708208">
    <property type="component" value="Unassembled WGS sequence"/>
</dbReference>
<evidence type="ECO:0000259" key="1">
    <source>
        <dbReference type="Pfam" id="PF08445"/>
    </source>
</evidence>
<dbReference type="EMBL" id="CAJVCH010084454">
    <property type="protein sequence ID" value="CAG7721911.1"/>
    <property type="molecule type" value="Genomic_DNA"/>
</dbReference>
<protein>
    <recommendedName>
        <fullName evidence="1">GCN5-related N-acetyltransferase Rv2170-like domain-containing protein</fullName>
    </recommendedName>
</protein>
<comment type="caution">
    <text evidence="2">The sequence shown here is derived from an EMBL/GenBank/DDBJ whole genome shotgun (WGS) entry which is preliminary data.</text>
</comment>
<proteinExistence type="predicted"/>
<reference evidence="2" key="1">
    <citation type="submission" date="2021-06" db="EMBL/GenBank/DDBJ databases">
        <authorList>
            <person name="Hodson N. C."/>
            <person name="Mongue J. A."/>
            <person name="Jaron S. K."/>
        </authorList>
    </citation>
    <scope>NUCLEOTIDE SEQUENCE</scope>
</reference>
<name>A0A8J2JK87_9HEXA</name>
<feature type="domain" description="GCN5-related N-acetyltransferase Rv2170-like" evidence="1">
    <location>
        <begin position="203"/>
        <end position="282"/>
    </location>
</feature>
<sequence length="315" mass="35182">MSREKTGFVLIEKNPKNLDLVSKILKTRLPKSALSYNVTKLVADGVLKEPTHIVNIYAFKAELEDISKTFLCVQLNFEYPKTVLTSSPEDPTDEMVEAFSDVINVWTEMVWYVMEKTLWPKVECRLGPRKPCLIDETTFVAFSPNDEREDAISLKESPINTEFKVKPLSLKDAGIVDQNWFPDGPSEKIIFIEDAINYFTTAGIYVKGEESPAAFGIASLIGSINCVHTMDDHRRKGFAVAVVQDLVKRCKELGMVPCAHIVKGNSQSQGLFNKSGFSCASENIIICFDDRIVRPSTANSEAAENTIESIELNVM</sequence>
<dbReference type="Pfam" id="PF08445">
    <property type="entry name" value="FR47"/>
    <property type="match status" value="1"/>
</dbReference>
<evidence type="ECO:0000313" key="3">
    <source>
        <dbReference type="Proteomes" id="UP000708208"/>
    </source>
</evidence>
<dbReference type="InterPro" id="IPR053225">
    <property type="entry name" value="Acyl-CoA_N-acyltransferase"/>
</dbReference>
<keyword evidence="3" id="KW-1185">Reference proteome</keyword>
<dbReference type="PANTHER" id="PTHR20958:SF6">
    <property type="entry name" value="GLYCINE N-ACYLTRANSFERASE-LIKE PROTEIN"/>
    <property type="match status" value="1"/>
</dbReference>
<evidence type="ECO:0000313" key="2">
    <source>
        <dbReference type="EMBL" id="CAG7721911.1"/>
    </source>
</evidence>
<dbReference type="AlphaFoldDB" id="A0A8J2JK87"/>
<dbReference type="InterPro" id="IPR013653">
    <property type="entry name" value="GCN5-like_dom"/>
</dbReference>
<gene>
    <name evidence="2" type="ORF">AFUS01_LOCUS11096</name>
</gene>
<organism evidence="2 3">
    <name type="scientific">Allacma fusca</name>
    <dbReference type="NCBI Taxonomy" id="39272"/>
    <lineage>
        <taxon>Eukaryota</taxon>
        <taxon>Metazoa</taxon>
        <taxon>Ecdysozoa</taxon>
        <taxon>Arthropoda</taxon>
        <taxon>Hexapoda</taxon>
        <taxon>Collembola</taxon>
        <taxon>Symphypleona</taxon>
        <taxon>Sminthuridae</taxon>
        <taxon>Allacma</taxon>
    </lineage>
</organism>
<dbReference type="OrthoDB" id="61870at2759"/>
<dbReference type="PANTHER" id="PTHR20958">
    <property type="entry name" value="GLYCINE N-ACYLTRANSFERASE-LIKE PROTEIN"/>
    <property type="match status" value="1"/>
</dbReference>
<dbReference type="GO" id="GO:0016747">
    <property type="term" value="F:acyltransferase activity, transferring groups other than amino-acyl groups"/>
    <property type="evidence" value="ECO:0007669"/>
    <property type="project" value="InterPro"/>
</dbReference>
<accession>A0A8J2JK87</accession>